<proteinExistence type="predicted"/>
<sequence>MRMSAIPIVHLFAGLAIFRFFDPNALAAVVGIEWLSARVAALYAIGPHHAAFFLAIFPTLLFSTVYFLPAQRARIQTRLRAQNGFKTETIGGGFSIVHSNSRGAGLCWAMCATGLLVQISGYSDIWDSRWWGLLFPGVLWTTWLGAIGLISTILLATGVITE</sequence>
<keyword evidence="1" id="KW-0472">Membrane</keyword>
<dbReference type="AlphaFoldDB" id="A0A0P1GT07"/>
<evidence type="ECO:0000256" key="1">
    <source>
        <dbReference type="SAM" id="Phobius"/>
    </source>
</evidence>
<accession>A0A0P1GT07</accession>
<gene>
    <name evidence="2" type="ORF">TRM7557_01262</name>
</gene>
<dbReference type="Proteomes" id="UP000052022">
    <property type="component" value="Unassembled WGS sequence"/>
</dbReference>
<feature type="transmembrane region" description="Helical" evidence="1">
    <location>
        <begin position="51"/>
        <end position="70"/>
    </location>
</feature>
<dbReference type="RefSeq" id="WP_058289368.1">
    <property type="nucleotide sequence ID" value="NZ_FOMC01000015.1"/>
</dbReference>
<name>A0A0P1GT07_9RHOB</name>
<keyword evidence="1" id="KW-1133">Transmembrane helix</keyword>
<evidence type="ECO:0000313" key="2">
    <source>
        <dbReference type="EMBL" id="CUH77207.1"/>
    </source>
</evidence>
<reference evidence="2 3" key="1">
    <citation type="submission" date="2015-09" db="EMBL/GenBank/DDBJ databases">
        <authorList>
            <consortium name="Swine Surveillance"/>
        </authorList>
    </citation>
    <scope>NUCLEOTIDE SEQUENCE [LARGE SCALE GENOMIC DNA]</scope>
    <source>
        <strain evidence="2 3">CECT 7557</strain>
    </source>
</reference>
<feature type="transmembrane region" description="Helical" evidence="1">
    <location>
        <begin position="140"/>
        <end position="160"/>
    </location>
</feature>
<feature type="transmembrane region" description="Helical" evidence="1">
    <location>
        <begin position="103"/>
        <end position="120"/>
    </location>
</feature>
<keyword evidence="3" id="KW-1185">Reference proteome</keyword>
<protein>
    <submittedName>
        <fullName evidence="2">Uncharacterized protein</fullName>
    </submittedName>
</protein>
<organism evidence="2 3">
    <name type="scientific">Tritonibacter multivorans</name>
    <dbReference type="NCBI Taxonomy" id="928856"/>
    <lineage>
        <taxon>Bacteria</taxon>
        <taxon>Pseudomonadati</taxon>
        <taxon>Pseudomonadota</taxon>
        <taxon>Alphaproteobacteria</taxon>
        <taxon>Rhodobacterales</taxon>
        <taxon>Paracoccaceae</taxon>
        <taxon>Tritonibacter</taxon>
    </lineage>
</organism>
<keyword evidence="1" id="KW-0812">Transmembrane</keyword>
<evidence type="ECO:0000313" key="3">
    <source>
        <dbReference type="Proteomes" id="UP000052022"/>
    </source>
</evidence>
<dbReference type="EMBL" id="CYSD01000018">
    <property type="protein sequence ID" value="CUH77207.1"/>
    <property type="molecule type" value="Genomic_DNA"/>
</dbReference>